<sequence>MAWLKSQGKGYQTRINAILRDAMLRSMR</sequence>
<dbReference type="InterPro" id="IPR025528">
    <property type="entry name" value="BrnA_antitoxin"/>
</dbReference>
<reference evidence="1 2" key="1">
    <citation type="submission" date="2024-06" db="EMBL/GenBank/DDBJ databases">
        <title>Genomic Encyclopedia of Type Strains, Phase IV (KMG-IV): sequencing the most valuable type-strain genomes for metagenomic binning, comparative biology and taxonomic classification.</title>
        <authorList>
            <person name="Goeker M."/>
        </authorList>
    </citation>
    <scope>NUCLEOTIDE SEQUENCE [LARGE SCALE GENOMIC DNA]</scope>
    <source>
        <strain evidence="1 2">DSM 23650</strain>
    </source>
</reference>
<gene>
    <name evidence="1" type="ORF">ABID39_001537</name>
</gene>
<dbReference type="Proteomes" id="UP001549112">
    <property type="component" value="Unassembled WGS sequence"/>
</dbReference>
<evidence type="ECO:0000313" key="1">
    <source>
        <dbReference type="EMBL" id="MET3560821.1"/>
    </source>
</evidence>
<organism evidence="1 2">
    <name type="scientific">Bartonella japonica</name>
    <dbReference type="NCBI Taxonomy" id="357761"/>
    <lineage>
        <taxon>Bacteria</taxon>
        <taxon>Pseudomonadati</taxon>
        <taxon>Pseudomonadota</taxon>
        <taxon>Alphaproteobacteria</taxon>
        <taxon>Hyphomicrobiales</taxon>
        <taxon>Bartonellaceae</taxon>
        <taxon>Bartonella</taxon>
    </lineage>
</organism>
<accession>A0ABV2FQI0</accession>
<evidence type="ECO:0000313" key="2">
    <source>
        <dbReference type="Proteomes" id="UP001549112"/>
    </source>
</evidence>
<dbReference type="Pfam" id="PF14384">
    <property type="entry name" value="BrnA_antitoxin"/>
    <property type="match status" value="1"/>
</dbReference>
<dbReference type="EMBL" id="JBEPLT010000028">
    <property type="protein sequence ID" value="MET3560821.1"/>
    <property type="molecule type" value="Genomic_DNA"/>
</dbReference>
<comment type="caution">
    <text evidence="1">The sequence shown here is derived from an EMBL/GenBank/DDBJ whole genome shotgun (WGS) entry which is preliminary data.</text>
</comment>
<protein>
    <submittedName>
        <fullName evidence="1">Uncharacterized protein (DUF4415 family)</fullName>
    </submittedName>
</protein>
<name>A0ABV2FQI0_9HYPH</name>
<keyword evidence="2" id="KW-1185">Reference proteome</keyword>
<proteinExistence type="predicted"/>